<dbReference type="InterPro" id="IPR008828">
    <property type="entry name" value="Sin1/Avo1"/>
</dbReference>
<dbReference type="Pfam" id="PF16979">
    <property type="entry name" value="SIN1_PH"/>
    <property type="match status" value="1"/>
</dbReference>
<dbReference type="InterPro" id="IPR011993">
    <property type="entry name" value="PH-like_dom_sf"/>
</dbReference>
<dbReference type="GO" id="GO:0005886">
    <property type="term" value="C:plasma membrane"/>
    <property type="evidence" value="ECO:0007669"/>
    <property type="project" value="TreeGrafter"/>
</dbReference>
<evidence type="ECO:0000313" key="6">
    <source>
        <dbReference type="Proteomes" id="UP000308199"/>
    </source>
</evidence>
<feature type="compositionally biased region" description="Polar residues" evidence="2">
    <location>
        <begin position="353"/>
        <end position="374"/>
    </location>
</feature>
<dbReference type="GO" id="GO:0005546">
    <property type="term" value="F:phosphatidylinositol-4,5-bisphosphate binding"/>
    <property type="evidence" value="ECO:0007669"/>
    <property type="project" value="TreeGrafter"/>
</dbReference>
<evidence type="ECO:0000259" key="3">
    <source>
        <dbReference type="Pfam" id="PF16978"/>
    </source>
</evidence>
<feature type="region of interest" description="Disordered" evidence="2">
    <location>
        <begin position="247"/>
        <end position="303"/>
    </location>
</feature>
<reference evidence="5 6" key="1">
    <citation type="submission" date="2019-02" db="EMBL/GenBank/DDBJ databases">
        <title>Genome sequencing of the rare red list fungi Phellinidium pouzarii.</title>
        <authorList>
            <person name="Buettner E."/>
            <person name="Kellner H."/>
        </authorList>
    </citation>
    <scope>NUCLEOTIDE SEQUENCE [LARGE SCALE GENOMIC DNA]</scope>
    <source>
        <strain evidence="5 6">DSM 108285</strain>
    </source>
</reference>
<dbReference type="OrthoDB" id="241990at2759"/>
<feature type="compositionally biased region" description="Low complexity" evidence="2">
    <location>
        <begin position="122"/>
        <end position="131"/>
    </location>
</feature>
<organism evidence="5 6">
    <name type="scientific">Phellinidium pouzarii</name>
    <dbReference type="NCBI Taxonomy" id="167371"/>
    <lineage>
        <taxon>Eukaryota</taxon>
        <taxon>Fungi</taxon>
        <taxon>Dikarya</taxon>
        <taxon>Basidiomycota</taxon>
        <taxon>Agaricomycotina</taxon>
        <taxon>Agaricomycetes</taxon>
        <taxon>Hymenochaetales</taxon>
        <taxon>Hymenochaetaceae</taxon>
        <taxon>Phellinidium</taxon>
    </lineage>
</organism>
<dbReference type="Pfam" id="PF16978">
    <property type="entry name" value="CRIM"/>
    <property type="match status" value="1"/>
</dbReference>
<dbReference type="GO" id="GO:0005737">
    <property type="term" value="C:cytoplasm"/>
    <property type="evidence" value="ECO:0007669"/>
    <property type="project" value="TreeGrafter"/>
</dbReference>
<name>A0A4V3XE18_9AGAM</name>
<dbReference type="PANTHER" id="PTHR13335:SF1">
    <property type="entry name" value="TARGET OF RAPAMYCIN COMPLEX 2 SUBUNIT MAPKAP1"/>
    <property type="match status" value="1"/>
</dbReference>
<evidence type="ECO:0000259" key="4">
    <source>
        <dbReference type="Pfam" id="PF16979"/>
    </source>
</evidence>
<dbReference type="EMBL" id="SGPK01000006">
    <property type="protein sequence ID" value="THH11943.1"/>
    <property type="molecule type" value="Genomic_DNA"/>
</dbReference>
<feature type="region of interest" description="Disordered" evidence="2">
    <location>
        <begin position="42"/>
        <end position="162"/>
    </location>
</feature>
<comment type="similarity">
    <text evidence="1">Belongs to the SIN1 family.</text>
</comment>
<dbReference type="AlphaFoldDB" id="A0A4V3XE18"/>
<feature type="domain" description="SIN1-type PH" evidence="4">
    <location>
        <begin position="766"/>
        <end position="861"/>
    </location>
</feature>
<evidence type="ECO:0000313" key="5">
    <source>
        <dbReference type="EMBL" id="THH11943.1"/>
    </source>
</evidence>
<dbReference type="GO" id="GO:0038203">
    <property type="term" value="P:TORC2 signaling"/>
    <property type="evidence" value="ECO:0007669"/>
    <property type="project" value="TreeGrafter"/>
</dbReference>
<feature type="region of interest" description="Disordered" evidence="2">
    <location>
        <begin position="329"/>
        <end position="377"/>
    </location>
</feature>
<evidence type="ECO:0000256" key="1">
    <source>
        <dbReference type="ARBA" id="ARBA00009407"/>
    </source>
</evidence>
<feature type="domain" description="CRIM" evidence="3">
    <location>
        <begin position="440"/>
        <end position="584"/>
    </location>
</feature>
<evidence type="ECO:0008006" key="7">
    <source>
        <dbReference type="Google" id="ProtNLM"/>
    </source>
</evidence>
<dbReference type="Gene3D" id="2.30.29.30">
    <property type="entry name" value="Pleckstrin-homology domain (PH domain)/Phosphotyrosine-binding domain (PTB)"/>
    <property type="match status" value="1"/>
</dbReference>
<accession>A0A4V3XE18</accession>
<dbReference type="Proteomes" id="UP000308199">
    <property type="component" value="Unassembled WGS sequence"/>
</dbReference>
<dbReference type="InterPro" id="IPR031567">
    <property type="entry name" value="CRIM_dom"/>
</dbReference>
<proteinExistence type="inferred from homology"/>
<dbReference type="PANTHER" id="PTHR13335">
    <property type="entry name" value="TARGET OF RAPAMYCIN COMPLEX 2 SUBUNIT MAPKAP1"/>
    <property type="match status" value="1"/>
</dbReference>
<evidence type="ECO:0000256" key="2">
    <source>
        <dbReference type="SAM" id="MobiDB-lite"/>
    </source>
</evidence>
<keyword evidence="6" id="KW-1185">Reference proteome</keyword>
<dbReference type="GO" id="GO:0031932">
    <property type="term" value="C:TORC2 complex"/>
    <property type="evidence" value="ECO:0007669"/>
    <property type="project" value="InterPro"/>
</dbReference>
<sequence>MALICDPDYLIHSLRLNYLRHVDDPYGPRLITFDPRYQTNTHVSASGSANIDRWPELRMPQSPQVSDDENGSASNGKRTRSGFPGATGLKYTQTIMGPSRVGAAGMRVSGKRAMTSKETARRSLSSSSAAPRRLRADSEPTPIPVSSTSLAADRTPGSPDMYDESLIQVSKRRSAGGSSLSEIATTFVETAEIEKLEDAGVQPTSDAPMALQSMSHIAVVQARRQRRRAHFSSAGDNAVRPIIVSETKLNPEESSDENEGGILSGSLPDDDFMVEVEGSPDAENDDFDPDFAPPRIGAASDSSDVINSVSVSALSTSVSSAYNSSLQIANSARGRSRLSPVSEIRQRDYPPSTYDTQISSVDGGMSDSTTQRESGTPIDSYFEIVQPPTPATKPSKARRAHIKDPSALTDIRTNGKTAQVIPQEEPLFPRRAVPAARPKTSALTTKLASSNTSTNPFTELYALISGRAEVATMDVTVFFPHAQKPARKPLTLTVRKDATIEEVIGFSLWSYWEEGWLPKLDDVLTDEQKEVRLSAVGWVLRIAEDDGEVDEDFPAPDRMGKISKFSFDAYAILEATPAQTAQNQQLEAKITRRPSRIIVAKKKQEPAAGLTTVSNLLGPNIGTLSASALGTSVGMLSTSLTISSSLGSRVLLRIRMANVAVHYSTTISVSSTMYIQEVLEKICQKRKLENSKDWALLSDDLKILVPLDRTVASLEGTTQLVLVQRSMLPNHGHAIDGDRRNGRSIDPNASIFSEVQSKSKSADVDFSRYTVHRKLPMLVARTERTLAIDGDYIHIMPSANKARVVFDSGKTASYHIKSVSKCSQSGASFKIVFRRDVGEKRYEFEAESARFAAEIVATIRGMRWRGGLERASTVNKIRRHSKQVL</sequence>
<dbReference type="InterPro" id="IPR031313">
    <property type="entry name" value="Sin1_PH_dom"/>
</dbReference>
<feature type="compositionally biased region" description="Polar residues" evidence="2">
    <location>
        <begin position="61"/>
        <end position="76"/>
    </location>
</feature>
<gene>
    <name evidence="5" type="ORF">EW145_g312</name>
</gene>
<protein>
    <recommendedName>
        <fullName evidence="7">Stress-activated map kinase-interacting protein 1</fullName>
    </recommendedName>
</protein>
<feature type="compositionally biased region" description="Acidic residues" evidence="2">
    <location>
        <begin position="268"/>
        <end position="289"/>
    </location>
</feature>
<comment type="caution">
    <text evidence="5">The sequence shown here is derived from an EMBL/GenBank/DDBJ whole genome shotgun (WGS) entry which is preliminary data.</text>
</comment>